<organism evidence="3 4">
    <name type="scientific">Lasiosphaeria hispida</name>
    <dbReference type="NCBI Taxonomy" id="260671"/>
    <lineage>
        <taxon>Eukaryota</taxon>
        <taxon>Fungi</taxon>
        <taxon>Dikarya</taxon>
        <taxon>Ascomycota</taxon>
        <taxon>Pezizomycotina</taxon>
        <taxon>Sordariomycetes</taxon>
        <taxon>Sordariomycetidae</taxon>
        <taxon>Sordariales</taxon>
        <taxon>Lasiosphaeriaceae</taxon>
        <taxon>Lasiosphaeria</taxon>
    </lineage>
</organism>
<comment type="caution">
    <text evidence="3">The sequence shown here is derived from an EMBL/GenBank/DDBJ whole genome shotgun (WGS) entry which is preliminary data.</text>
</comment>
<dbReference type="AlphaFoldDB" id="A0AAJ0HN40"/>
<gene>
    <name evidence="3" type="ORF">B0T25DRAFT_540561</name>
</gene>
<feature type="region of interest" description="Disordered" evidence="1">
    <location>
        <begin position="53"/>
        <end position="79"/>
    </location>
</feature>
<evidence type="ECO:0000313" key="3">
    <source>
        <dbReference type="EMBL" id="KAK3357922.1"/>
    </source>
</evidence>
<protein>
    <submittedName>
        <fullName evidence="3">Uncharacterized protein</fullName>
    </submittedName>
</protein>
<name>A0AAJ0HN40_9PEZI</name>
<accession>A0AAJ0HN40</accession>
<evidence type="ECO:0000256" key="2">
    <source>
        <dbReference type="SAM" id="SignalP"/>
    </source>
</evidence>
<dbReference type="EMBL" id="JAUIQD010000003">
    <property type="protein sequence ID" value="KAK3357922.1"/>
    <property type="molecule type" value="Genomic_DNA"/>
</dbReference>
<feature type="signal peptide" evidence="2">
    <location>
        <begin position="1"/>
        <end position="30"/>
    </location>
</feature>
<keyword evidence="2" id="KW-0732">Signal</keyword>
<keyword evidence="4" id="KW-1185">Reference proteome</keyword>
<reference evidence="3" key="1">
    <citation type="journal article" date="2023" name="Mol. Phylogenet. Evol.">
        <title>Genome-scale phylogeny and comparative genomics of the fungal order Sordariales.</title>
        <authorList>
            <person name="Hensen N."/>
            <person name="Bonometti L."/>
            <person name="Westerberg I."/>
            <person name="Brannstrom I.O."/>
            <person name="Guillou S."/>
            <person name="Cros-Aarteil S."/>
            <person name="Calhoun S."/>
            <person name="Haridas S."/>
            <person name="Kuo A."/>
            <person name="Mondo S."/>
            <person name="Pangilinan J."/>
            <person name="Riley R."/>
            <person name="LaButti K."/>
            <person name="Andreopoulos B."/>
            <person name="Lipzen A."/>
            <person name="Chen C."/>
            <person name="Yan M."/>
            <person name="Daum C."/>
            <person name="Ng V."/>
            <person name="Clum A."/>
            <person name="Steindorff A."/>
            <person name="Ohm R.A."/>
            <person name="Martin F."/>
            <person name="Silar P."/>
            <person name="Natvig D.O."/>
            <person name="Lalanne C."/>
            <person name="Gautier V."/>
            <person name="Ament-Velasquez S.L."/>
            <person name="Kruys A."/>
            <person name="Hutchinson M.I."/>
            <person name="Powell A.J."/>
            <person name="Barry K."/>
            <person name="Miller A.N."/>
            <person name="Grigoriev I.V."/>
            <person name="Debuchy R."/>
            <person name="Gladieux P."/>
            <person name="Hiltunen Thoren M."/>
            <person name="Johannesson H."/>
        </authorList>
    </citation>
    <scope>NUCLEOTIDE SEQUENCE</scope>
    <source>
        <strain evidence="3">CBS 955.72</strain>
    </source>
</reference>
<evidence type="ECO:0000256" key="1">
    <source>
        <dbReference type="SAM" id="MobiDB-lite"/>
    </source>
</evidence>
<reference evidence="3" key="2">
    <citation type="submission" date="2023-06" db="EMBL/GenBank/DDBJ databases">
        <authorList>
            <consortium name="Lawrence Berkeley National Laboratory"/>
            <person name="Haridas S."/>
            <person name="Hensen N."/>
            <person name="Bonometti L."/>
            <person name="Westerberg I."/>
            <person name="Brannstrom I.O."/>
            <person name="Guillou S."/>
            <person name="Cros-Aarteil S."/>
            <person name="Calhoun S."/>
            <person name="Kuo A."/>
            <person name="Mondo S."/>
            <person name="Pangilinan J."/>
            <person name="Riley R."/>
            <person name="Labutti K."/>
            <person name="Andreopoulos B."/>
            <person name="Lipzen A."/>
            <person name="Chen C."/>
            <person name="Yanf M."/>
            <person name="Daum C."/>
            <person name="Ng V."/>
            <person name="Clum A."/>
            <person name="Steindorff A."/>
            <person name="Ohm R."/>
            <person name="Martin F."/>
            <person name="Silar P."/>
            <person name="Natvig D."/>
            <person name="Lalanne C."/>
            <person name="Gautier V."/>
            <person name="Ament-Velasquez S.L."/>
            <person name="Kruys A."/>
            <person name="Hutchinson M.I."/>
            <person name="Powell A.J."/>
            <person name="Barry K."/>
            <person name="Miller A.N."/>
            <person name="Grigoriev I.V."/>
            <person name="Debuchy R."/>
            <person name="Gladieux P."/>
            <person name="Thoren M.H."/>
            <person name="Johannesson H."/>
        </authorList>
    </citation>
    <scope>NUCLEOTIDE SEQUENCE</scope>
    <source>
        <strain evidence="3">CBS 955.72</strain>
    </source>
</reference>
<dbReference type="Proteomes" id="UP001275084">
    <property type="component" value="Unassembled WGS sequence"/>
</dbReference>
<sequence>MNCSASKSACAARSILRVLWICLEITHVTAQAKRLEDLVDNGSDVLTAVASFDGRKPNVPGPHPRRQQSVLRYRATRSY</sequence>
<feature type="chain" id="PRO_5042524686" evidence="2">
    <location>
        <begin position="31"/>
        <end position="79"/>
    </location>
</feature>
<proteinExistence type="predicted"/>
<evidence type="ECO:0000313" key="4">
    <source>
        <dbReference type="Proteomes" id="UP001275084"/>
    </source>
</evidence>